<dbReference type="SUPFAM" id="SSF54106">
    <property type="entry name" value="LysM domain"/>
    <property type="match status" value="1"/>
</dbReference>
<gene>
    <name evidence="2" type="ORF">Ana3638_17355</name>
</gene>
<sequence length="122" mass="14227">MTYRNYYEIRKMRSFSANLITFIEKRRAMILIGLLITCSIILSLSIISTKVTAERAVNREKYVTSVRIEKGDSLWSIASQYITEEYDDMNSYIDEIKYSNGLTSEVIHEGSYIIVPYYAVKR</sequence>
<reference evidence="2 3" key="1">
    <citation type="submission" date="2020-01" db="EMBL/GenBank/DDBJ databases">
        <title>Genome analysis of Anaerocolumna sp. CBA3638.</title>
        <authorList>
            <person name="Kim J."/>
            <person name="Roh S.W."/>
        </authorList>
    </citation>
    <scope>NUCLEOTIDE SEQUENCE [LARGE SCALE GENOMIC DNA]</scope>
    <source>
        <strain evidence="2 3">CBA3638</strain>
    </source>
</reference>
<dbReference type="InterPro" id="IPR018392">
    <property type="entry name" value="LysM"/>
</dbReference>
<dbReference type="AlphaFoldDB" id="A0A6P1TPF6"/>
<feature type="domain" description="LysM" evidence="1">
    <location>
        <begin position="67"/>
        <end position="116"/>
    </location>
</feature>
<dbReference type="Pfam" id="PF01476">
    <property type="entry name" value="LysM"/>
    <property type="match status" value="1"/>
</dbReference>
<dbReference type="InterPro" id="IPR036779">
    <property type="entry name" value="LysM_dom_sf"/>
</dbReference>
<dbReference type="EMBL" id="CP048000">
    <property type="protein sequence ID" value="QHQ62333.1"/>
    <property type="molecule type" value="Genomic_DNA"/>
</dbReference>
<evidence type="ECO:0000259" key="1">
    <source>
        <dbReference type="Pfam" id="PF01476"/>
    </source>
</evidence>
<name>A0A6P1TPF6_9FIRM</name>
<keyword evidence="3" id="KW-1185">Reference proteome</keyword>
<evidence type="ECO:0000313" key="3">
    <source>
        <dbReference type="Proteomes" id="UP000464314"/>
    </source>
</evidence>
<dbReference type="Gene3D" id="3.10.350.10">
    <property type="entry name" value="LysM domain"/>
    <property type="match status" value="1"/>
</dbReference>
<dbReference type="RefSeq" id="WP_161839157.1">
    <property type="nucleotide sequence ID" value="NZ_CP048000.1"/>
</dbReference>
<protein>
    <submittedName>
        <fullName evidence="2">LysM peptidoglycan-binding domain-containing protein</fullName>
    </submittedName>
</protein>
<accession>A0A6P1TPF6</accession>
<evidence type="ECO:0000313" key="2">
    <source>
        <dbReference type="EMBL" id="QHQ62333.1"/>
    </source>
</evidence>
<proteinExistence type="predicted"/>
<dbReference type="Proteomes" id="UP000464314">
    <property type="component" value="Chromosome"/>
</dbReference>
<dbReference type="KEGG" id="anr:Ana3638_17355"/>
<organism evidence="2 3">
    <name type="scientific">Anaerocolumna sedimenticola</name>
    <dbReference type="NCBI Taxonomy" id="2696063"/>
    <lineage>
        <taxon>Bacteria</taxon>
        <taxon>Bacillati</taxon>
        <taxon>Bacillota</taxon>
        <taxon>Clostridia</taxon>
        <taxon>Lachnospirales</taxon>
        <taxon>Lachnospiraceae</taxon>
        <taxon>Anaerocolumna</taxon>
    </lineage>
</organism>